<dbReference type="InterPro" id="IPR052929">
    <property type="entry name" value="RNase_H-like_EbsB-rel"/>
</dbReference>
<dbReference type="PANTHER" id="PTHR47074">
    <property type="entry name" value="BNAC02G40300D PROTEIN"/>
    <property type="match status" value="1"/>
</dbReference>
<dbReference type="Gene3D" id="3.30.420.10">
    <property type="entry name" value="Ribonuclease H-like superfamily/Ribonuclease H"/>
    <property type="match status" value="1"/>
</dbReference>
<dbReference type="InterPro" id="IPR002156">
    <property type="entry name" value="RNaseH_domain"/>
</dbReference>
<dbReference type="Proteomes" id="UP001358586">
    <property type="component" value="Chromosome 4"/>
</dbReference>
<dbReference type="SUPFAM" id="SSF53098">
    <property type="entry name" value="Ribonuclease H-like"/>
    <property type="match status" value="1"/>
</dbReference>
<gene>
    <name evidence="2" type="ORF">PVK06_011629</name>
</gene>
<evidence type="ECO:0000313" key="3">
    <source>
        <dbReference type="Proteomes" id="UP001358586"/>
    </source>
</evidence>
<dbReference type="PANTHER" id="PTHR47074:SF61">
    <property type="entry name" value="RNASE H TYPE-1 DOMAIN-CONTAINING PROTEIN"/>
    <property type="match status" value="1"/>
</dbReference>
<accession>A0ABR0QAJ7</accession>
<feature type="domain" description="RNase H type-1" evidence="1">
    <location>
        <begin position="9"/>
        <end position="121"/>
    </location>
</feature>
<keyword evidence="3" id="KW-1185">Reference proteome</keyword>
<protein>
    <recommendedName>
        <fullName evidence="1">RNase H type-1 domain-containing protein</fullName>
    </recommendedName>
</protein>
<dbReference type="Pfam" id="PF13456">
    <property type="entry name" value="RVT_3"/>
    <property type="match status" value="1"/>
</dbReference>
<organism evidence="2 3">
    <name type="scientific">Gossypium arboreum</name>
    <name type="common">Tree cotton</name>
    <name type="synonym">Gossypium nanking</name>
    <dbReference type="NCBI Taxonomy" id="29729"/>
    <lineage>
        <taxon>Eukaryota</taxon>
        <taxon>Viridiplantae</taxon>
        <taxon>Streptophyta</taxon>
        <taxon>Embryophyta</taxon>
        <taxon>Tracheophyta</taxon>
        <taxon>Spermatophyta</taxon>
        <taxon>Magnoliopsida</taxon>
        <taxon>eudicotyledons</taxon>
        <taxon>Gunneridae</taxon>
        <taxon>Pentapetalae</taxon>
        <taxon>rosids</taxon>
        <taxon>malvids</taxon>
        <taxon>Malvales</taxon>
        <taxon>Malvaceae</taxon>
        <taxon>Malvoideae</taxon>
        <taxon>Gossypium</taxon>
    </lineage>
</organism>
<evidence type="ECO:0000259" key="1">
    <source>
        <dbReference type="Pfam" id="PF13456"/>
    </source>
</evidence>
<proteinExistence type="predicted"/>
<reference evidence="2 3" key="1">
    <citation type="submission" date="2023-03" db="EMBL/GenBank/DDBJ databases">
        <title>WGS of Gossypium arboreum.</title>
        <authorList>
            <person name="Yu D."/>
        </authorList>
    </citation>
    <scope>NUCLEOTIDE SEQUENCE [LARGE SCALE GENOMIC DNA]</scope>
    <source>
        <tissue evidence="2">Leaf</tissue>
    </source>
</reference>
<dbReference type="InterPro" id="IPR044730">
    <property type="entry name" value="RNase_H-like_dom_plant"/>
</dbReference>
<sequence>MGSRSSCSKECRSGTGLVAKNSKEDILAFRTVLHGNVMSPFVVEALACSQAVALGKRLGVMVEIEGDSLAIINKCNSKEIDILEIGNIIRDIQHNKAGFSEVRCKYLSRTTNRFAHSIATKSLKKEWKCN</sequence>
<name>A0ABR0QAJ7_GOSAR</name>
<evidence type="ECO:0000313" key="2">
    <source>
        <dbReference type="EMBL" id="KAK5835913.1"/>
    </source>
</evidence>
<dbReference type="InterPro" id="IPR012337">
    <property type="entry name" value="RNaseH-like_sf"/>
</dbReference>
<dbReference type="InterPro" id="IPR036397">
    <property type="entry name" value="RNaseH_sf"/>
</dbReference>
<dbReference type="EMBL" id="JARKNE010000004">
    <property type="protein sequence ID" value="KAK5835913.1"/>
    <property type="molecule type" value="Genomic_DNA"/>
</dbReference>
<comment type="caution">
    <text evidence="2">The sequence shown here is derived from an EMBL/GenBank/DDBJ whole genome shotgun (WGS) entry which is preliminary data.</text>
</comment>
<dbReference type="CDD" id="cd06222">
    <property type="entry name" value="RNase_H_like"/>
    <property type="match status" value="1"/>
</dbReference>